<evidence type="ECO:0000313" key="3">
    <source>
        <dbReference type="Proteomes" id="UP001231518"/>
    </source>
</evidence>
<evidence type="ECO:0000256" key="1">
    <source>
        <dbReference type="SAM" id="MobiDB-lite"/>
    </source>
</evidence>
<feature type="compositionally biased region" description="Low complexity" evidence="1">
    <location>
        <begin position="1426"/>
        <end position="1444"/>
    </location>
</feature>
<feature type="region of interest" description="Disordered" evidence="1">
    <location>
        <begin position="465"/>
        <end position="515"/>
    </location>
</feature>
<protein>
    <submittedName>
        <fullName evidence="2">Uncharacterized protein</fullName>
    </submittedName>
</protein>
<feature type="compositionally biased region" description="Low complexity" evidence="1">
    <location>
        <begin position="355"/>
        <end position="373"/>
    </location>
</feature>
<feature type="compositionally biased region" description="Low complexity" evidence="1">
    <location>
        <begin position="106"/>
        <end position="118"/>
    </location>
</feature>
<feature type="compositionally biased region" description="Low complexity" evidence="1">
    <location>
        <begin position="1051"/>
        <end position="1069"/>
    </location>
</feature>
<feature type="compositionally biased region" description="Low complexity" evidence="1">
    <location>
        <begin position="480"/>
        <end position="498"/>
    </location>
</feature>
<sequence length="1622" mass="176217">MCVDKLHGSQSLSTTDGDNLSVCTTDTDEFRYVARRDKPQLDSLVVEAVPPSAANQSMALPSPASTIESLTREFQDSLELSHSRYASSRCSLSLHESRSSERASDSSRSSAAAPAAPDAPDPRKEASAPRSEPRDVRTHSEGRSSQAAPRQPAARRSNSESLGGARRRSAGDEAALGLALRTRTVSGQQLSDIEILEQVTVLNLDTGRYTLHPTPHPHTQQLARAPCRGSSCPTSRSWSRSPCSTSTPVGTRYTPHPTPTHSNSHAHRVGAAAVRHRDPGAGHRAQPRHRSVHATPHTPPPHTATRTRTVSGQQLSDIEILEQVTVLNLDTGRYTLHPTPHPHTQQLARAPCRGSSCPTSRSWSRSPCSTSTPVGTRYTPHPTPTHSNSHAHRVGAAAVRHRDPGAGHRAQPRHRSVHATPHTPPPHTATRTRTVSGQQLSDIEILEQVTVLNLDTGRYTLHPTPHPHTQQLARAPCRGSSCPTSRSWSRSPCSTSTPVGTRYTPHPTPTHSNSHAHRVGAAAVRHRDPGAGHRAQPRHRSVHATPHTPPPHTATRTRTVSGQQLSDIEILEQVTVLNLDTGRNSHAHRVGAAAVRHRDPGAGHRAQPRHRSVHATPHTPPPHTATRTRTVSGQQLSDIEILEQVTVLNLDTGRYTLHPTPHPHTQQLARAPCRGSSCPTSRSWSRSPCSTSTPVGTRYTPHPTPTHSNSHAHRVGAAAVRHRDPGAGRRAQPRHRSVHATPHTPPPHTATRTRTVSGQQLSDIEILEQVTVLNLDTGRYTLHPTPHPHTQQLARAPCRGSSCPTSRSWSRSPCSTSTPVGTRYTPHPTPTHSNSHAHRVGAAAVRHRDPGAGHRAQPRHRSVHATPHTPPPHTATRTRTVSGQQLSDIEILEQVTVLNLDTGRYTLHPTPHPHTQQLARAPCRGSSCPTSRSWSRSPCSTSTPVGTRYTPHPTPTHSNSHAHRVGAAAVRHRDPGAGHRAQPRHRSVHATPHTPPPHTATRTRTVSGQQLSDIEILEQVTVLNLDTGRYTLHPTPHPHTQQLARAPCRGSSCPTSRSWSRSPCSTSTPVGTRYTPHPTPTHSNSHAHRVGVAAVRHRDPGAGHRAQPRHRSVHATPHTPPPHTATRTRTVSGQQLSDIEILEQVTVLNLDTGRYTLHPTPHPHTQQLARAPCRGSSCPTSRSWSRSPCSTSTPVGTRYTPHPTPTHSNSHAHRVGAAAVRHRDPGAGRRAQPRHRSVHATPHTPPPHTATRTRTVSGQQLSDIEILEQVTVLNLDTGRYTLHPTPHPHTQQLARAPCRGSSCPTSRSWSRSPCSTSTPVGTRYTPHPTPTHSNSHAHRVGAAAVRHRDPGAGHRAQPRHRSVHATPHTPPPHTATRTRTVSGQQLSDIEILEQVAVLNLDTGRYTLHPTPHPHTQQLARAPCRGSSCPTSRSWSRSPCSTSTPVGTRYTPHPTPTHSNSHAHRVGAAAVRHRDPGAGRRAQPRHRSVHATPHTPPPHTATRTRTVSGQQLSDIEILEQVAVLNLDTGRYTLHPTPHPHTQQLARAPCRGSSCPTSRSWSRSPCSTSTPVGTRYTPHPTPTHSNSHAHRVGAAAVRHRDPGAGRRAQPRHRSVHATPQEKVV</sequence>
<reference evidence="2" key="1">
    <citation type="submission" date="2023-03" db="EMBL/GenBank/DDBJ databases">
        <title>Chromosome-level genomes of two armyworms, Mythimna separata and Mythimna loreyi, provide insights into the biosynthesis and reception of sex pheromones.</title>
        <authorList>
            <person name="Zhao H."/>
        </authorList>
    </citation>
    <scope>NUCLEOTIDE SEQUENCE</scope>
    <source>
        <strain evidence="2">BeijingLab</strain>
        <tissue evidence="2">Pupa</tissue>
    </source>
</reference>
<feature type="compositionally biased region" description="Low complexity" evidence="1">
    <location>
        <begin position="143"/>
        <end position="156"/>
    </location>
</feature>
<feature type="region of interest" description="Disordered" evidence="1">
    <location>
        <begin position="340"/>
        <end position="390"/>
    </location>
</feature>
<feature type="region of interest" description="Disordered" evidence="1">
    <location>
        <begin position="786"/>
        <end position="836"/>
    </location>
</feature>
<feature type="region of interest" description="Disordered" evidence="1">
    <location>
        <begin position="661"/>
        <end position="758"/>
    </location>
</feature>
<feature type="compositionally biased region" description="Low complexity" evidence="1">
    <location>
        <begin position="1301"/>
        <end position="1319"/>
    </location>
</feature>
<feature type="compositionally biased region" description="Low complexity" evidence="1">
    <location>
        <begin position="676"/>
        <end position="694"/>
    </location>
</feature>
<feature type="region of interest" description="Disordered" evidence="1">
    <location>
        <begin position="594"/>
        <end position="632"/>
    </location>
</feature>
<feature type="region of interest" description="Disordered" evidence="1">
    <location>
        <begin position="528"/>
        <end position="561"/>
    </location>
</feature>
<feature type="region of interest" description="Disordered" evidence="1">
    <location>
        <begin position="278"/>
        <end position="312"/>
    </location>
</feature>
<feature type="compositionally biased region" description="Low complexity" evidence="1">
    <location>
        <begin position="230"/>
        <end position="248"/>
    </location>
</feature>
<keyword evidence="3" id="KW-1185">Reference proteome</keyword>
<feature type="region of interest" description="Disordered" evidence="1">
    <location>
        <begin position="1"/>
        <end position="20"/>
    </location>
</feature>
<feature type="region of interest" description="Disordered" evidence="1">
    <location>
        <begin position="1161"/>
        <end position="1259"/>
    </location>
</feature>
<dbReference type="Proteomes" id="UP001231518">
    <property type="component" value="Chromosome 8"/>
</dbReference>
<feature type="compositionally biased region" description="Basic and acidic residues" evidence="1">
    <location>
        <begin position="95"/>
        <end position="105"/>
    </location>
</feature>
<feature type="compositionally biased region" description="Low complexity" evidence="1">
    <location>
        <begin position="926"/>
        <end position="944"/>
    </location>
</feature>
<gene>
    <name evidence="2" type="ORF">PYW07_016788</name>
</gene>
<comment type="caution">
    <text evidence="2">The sequence shown here is derived from an EMBL/GenBank/DDBJ whole genome shotgun (WGS) entry which is preliminary data.</text>
</comment>
<feature type="region of interest" description="Disordered" evidence="1">
    <location>
        <begin position="1099"/>
        <end position="1132"/>
    </location>
</feature>
<feature type="region of interest" description="Disordered" evidence="1">
    <location>
        <begin position="1036"/>
        <end position="1087"/>
    </location>
</feature>
<feature type="compositionally biased region" description="Low complexity" evidence="1">
    <location>
        <begin position="1551"/>
        <end position="1569"/>
    </location>
</feature>
<evidence type="ECO:0000313" key="2">
    <source>
        <dbReference type="EMBL" id="KAJ8719232.1"/>
    </source>
</evidence>
<feature type="region of interest" description="Disordered" evidence="1">
    <location>
        <begin position="974"/>
        <end position="1008"/>
    </location>
</feature>
<feature type="region of interest" description="Disordered" evidence="1">
    <location>
        <begin position="911"/>
        <end position="961"/>
    </location>
</feature>
<organism evidence="2 3">
    <name type="scientific">Mythimna separata</name>
    <name type="common">Oriental armyworm</name>
    <name type="synonym">Pseudaletia separata</name>
    <dbReference type="NCBI Taxonomy" id="271217"/>
    <lineage>
        <taxon>Eukaryota</taxon>
        <taxon>Metazoa</taxon>
        <taxon>Ecdysozoa</taxon>
        <taxon>Arthropoda</taxon>
        <taxon>Hexapoda</taxon>
        <taxon>Insecta</taxon>
        <taxon>Pterygota</taxon>
        <taxon>Neoptera</taxon>
        <taxon>Endopterygota</taxon>
        <taxon>Lepidoptera</taxon>
        <taxon>Glossata</taxon>
        <taxon>Ditrysia</taxon>
        <taxon>Noctuoidea</taxon>
        <taxon>Noctuidae</taxon>
        <taxon>Noctuinae</taxon>
        <taxon>Hadenini</taxon>
        <taxon>Mythimna</taxon>
    </lineage>
</organism>
<accession>A0AAD7YL44</accession>
<feature type="region of interest" description="Disordered" evidence="1">
    <location>
        <begin position="403"/>
        <end position="436"/>
    </location>
</feature>
<feature type="region of interest" description="Disordered" evidence="1">
    <location>
        <begin position="1286"/>
        <end position="1379"/>
    </location>
</feature>
<feature type="compositionally biased region" description="Polar residues" evidence="1">
    <location>
        <begin position="8"/>
        <end position="20"/>
    </location>
</feature>
<feature type="region of interest" description="Disordered" evidence="1">
    <location>
        <begin position="215"/>
        <end position="265"/>
    </location>
</feature>
<feature type="compositionally biased region" description="Low complexity" evidence="1">
    <location>
        <begin position="1176"/>
        <end position="1194"/>
    </location>
</feature>
<feature type="compositionally biased region" description="Low complexity" evidence="1">
    <location>
        <begin position="801"/>
        <end position="819"/>
    </location>
</feature>
<feature type="region of interest" description="Disordered" evidence="1">
    <location>
        <begin position="1411"/>
        <end position="1507"/>
    </location>
</feature>
<name>A0AAD7YL44_MYTSE</name>
<feature type="region of interest" description="Disordered" evidence="1">
    <location>
        <begin position="849"/>
        <end position="882"/>
    </location>
</feature>
<feature type="compositionally biased region" description="Basic and acidic residues" evidence="1">
    <location>
        <begin position="120"/>
        <end position="142"/>
    </location>
</feature>
<feature type="region of interest" description="Disordered" evidence="1">
    <location>
        <begin position="1536"/>
        <end position="1622"/>
    </location>
</feature>
<feature type="region of interest" description="Disordered" evidence="1">
    <location>
        <begin position="85"/>
        <end position="171"/>
    </location>
</feature>
<dbReference type="EMBL" id="JARGEI010000015">
    <property type="protein sequence ID" value="KAJ8719232.1"/>
    <property type="molecule type" value="Genomic_DNA"/>
</dbReference>
<proteinExistence type="predicted"/>